<sequence length="109" mass="12201">MVADLRLYICELWRGRLVPICDHLTPAAMQRKSNRINKSPGLPTHPQLLDCYITLAVFVLDFGALRVLSRPKKARRYRHCIDHAIYNGHNHGASLGGTGCHQGSKGAER</sequence>
<dbReference type="Proteomes" id="UP000076532">
    <property type="component" value="Unassembled WGS sequence"/>
</dbReference>
<name>A0A166TIY2_9AGAM</name>
<accession>A0A166TIY2</accession>
<protein>
    <submittedName>
        <fullName evidence="2">Uncharacterized protein</fullName>
    </submittedName>
</protein>
<keyword evidence="3" id="KW-1185">Reference proteome</keyword>
<evidence type="ECO:0000256" key="1">
    <source>
        <dbReference type="SAM" id="Phobius"/>
    </source>
</evidence>
<keyword evidence="1" id="KW-0472">Membrane</keyword>
<keyword evidence="1" id="KW-1133">Transmembrane helix</keyword>
<proteinExistence type="predicted"/>
<dbReference type="EMBL" id="KV417492">
    <property type="protein sequence ID" value="KZP30661.1"/>
    <property type="molecule type" value="Genomic_DNA"/>
</dbReference>
<evidence type="ECO:0000313" key="3">
    <source>
        <dbReference type="Proteomes" id="UP000076532"/>
    </source>
</evidence>
<organism evidence="2 3">
    <name type="scientific">Athelia psychrophila</name>
    <dbReference type="NCBI Taxonomy" id="1759441"/>
    <lineage>
        <taxon>Eukaryota</taxon>
        <taxon>Fungi</taxon>
        <taxon>Dikarya</taxon>
        <taxon>Basidiomycota</taxon>
        <taxon>Agaricomycotina</taxon>
        <taxon>Agaricomycetes</taxon>
        <taxon>Agaricomycetidae</taxon>
        <taxon>Atheliales</taxon>
        <taxon>Atheliaceae</taxon>
        <taxon>Athelia</taxon>
    </lineage>
</organism>
<feature type="transmembrane region" description="Helical" evidence="1">
    <location>
        <begin position="47"/>
        <end position="68"/>
    </location>
</feature>
<keyword evidence="1" id="KW-0812">Transmembrane</keyword>
<gene>
    <name evidence="2" type="ORF">FIBSPDRAFT_91567</name>
</gene>
<reference evidence="2 3" key="1">
    <citation type="journal article" date="2016" name="Mol. Biol. Evol.">
        <title>Comparative Genomics of Early-Diverging Mushroom-Forming Fungi Provides Insights into the Origins of Lignocellulose Decay Capabilities.</title>
        <authorList>
            <person name="Nagy L.G."/>
            <person name="Riley R."/>
            <person name="Tritt A."/>
            <person name="Adam C."/>
            <person name="Daum C."/>
            <person name="Floudas D."/>
            <person name="Sun H."/>
            <person name="Yadav J.S."/>
            <person name="Pangilinan J."/>
            <person name="Larsson K.H."/>
            <person name="Matsuura K."/>
            <person name="Barry K."/>
            <person name="Labutti K."/>
            <person name="Kuo R."/>
            <person name="Ohm R.A."/>
            <person name="Bhattacharya S.S."/>
            <person name="Shirouzu T."/>
            <person name="Yoshinaga Y."/>
            <person name="Martin F.M."/>
            <person name="Grigoriev I.V."/>
            <person name="Hibbett D.S."/>
        </authorList>
    </citation>
    <scope>NUCLEOTIDE SEQUENCE [LARGE SCALE GENOMIC DNA]</scope>
    <source>
        <strain evidence="2 3">CBS 109695</strain>
    </source>
</reference>
<evidence type="ECO:0000313" key="2">
    <source>
        <dbReference type="EMBL" id="KZP30661.1"/>
    </source>
</evidence>
<dbReference type="AlphaFoldDB" id="A0A166TIY2"/>